<evidence type="ECO:0000313" key="7">
    <source>
        <dbReference type="Proteomes" id="UP000030854"/>
    </source>
</evidence>
<dbReference type="STRING" id="52586.A0A0B1P5V6"/>
<name>A0A0B1P5V6_UNCNE</name>
<dbReference type="GO" id="GO:0008173">
    <property type="term" value="F:RNA methyltransferase activity"/>
    <property type="evidence" value="ECO:0007669"/>
    <property type="project" value="TreeGrafter"/>
</dbReference>
<proteinExistence type="predicted"/>
<evidence type="ECO:0000256" key="2">
    <source>
        <dbReference type="ARBA" id="ARBA00022603"/>
    </source>
</evidence>
<organism evidence="6 7">
    <name type="scientific">Uncinula necator</name>
    <name type="common">Grape powdery mildew</name>
    <dbReference type="NCBI Taxonomy" id="52586"/>
    <lineage>
        <taxon>Eukaryota</taxon>
        <taxon>Fungi</taxon>
        <taxon>Dikarya</taxon>
        <taxon>Ascomycota</taxon>
        <taxon>Pezizomycotina</taxon>
        <taxon>Leotiomycetes</taxon>
        <taxon>Erysiphales</taxon>
        <taxon>Erysiphaceae</taxon>
        <taxon>Erysiphe</taxon>
    </lineage>
</organism>
<dbReference type="HOGENOM" id="CLU_043071_0_0_1"/>
<keyword evidence="3 6" id="KW-0808">Transferase</keyword>
<dbReference type="OMA" id="ITMLANE"/>
<dbReference type="Pfam" id="PF01728">
    <property type="entry name" value="FtsJ"/>
    <property type="match status" value="1"/>
</dbReference>
<gene>
    <name evidence="6" type="ORF">EV44_g3333</name>
</gene>
<dbReference type="Gene3D" id="3.40.50.150">
    <property type="entry name" value="Vaccinia Virus protein VP39"/>
    <property type="match status" value="1"/>
</dbReference>
<reference evidence="6 7" key="1">
    <citation type="journal article" date="2014" name="BMC Genomics">
        <title>Adaptive genomic structural variation in the grape powdery mildew pathogen, Erysiphe necator.</title>
        <authorList>
            <person name="Jones L."/>
            <person name="Riaz S."/>
            <person name="Morales-Cruz A."/>
            <person name="Amrine K.C."/>
            <person name="McGuire B."/>
            <person name="Gubler W.D."/>
            <person name="Walker M.A."/>
            <person name="Cantu D."/>
        </authorList>
    </citation>
    <scope>NUCLEOTIDE SEQUENCE [LARGE SCALE GENOMIC DNA]</scope>
    <source>
        <strain evidence="7">c</strain>
    </source>
</reference>
<dbReference type="AlphaFoldDB" id="A0A0B1P5V6"/>
<evidence type="ECO:0000259" key="5">
    <source>
        <dbReference type="Pfam" id="PF01728"/>
    </source>
</evidence>
<feature type="domain" description="Ribosomal RNA methyltransferase FtsJ" evidence="5">
    <location>
        <begin position="117"/>
        <end position="299"/>
    </location>
</feature>
<dbReference type="EMBL" id="JNVN01002370">
    <property type="protein sequence ID" value="KHJ32064.1"/>
    <property type="molecule type" value="Genomic_DNA"/>
</dbReference>
<dbReference type="InterPro" id="IPR002877">
    <property type="entry name" value="RNA_MeTrfase_FtsJ_dom"/>
</dbReference>
<evidence type="ECO:0000313" key="6">
    <source>
        <dbReference type="EMBL" id="KHJ32064.1"/>
    </source>
</evidence>
<evidence type="ECO:0000256" key="4">
    <source>
        <dbReference type="ARBA" id="ARBA00022691"/>
    </source>
</evidence>
<dbReference type="InterPro" id="IPR029063">
    <property type="entry name" value="SAM-dependent_MTases_sf"/>
</dbReference>
<dbReference type="GO" id="GO:0001510">
    <property type="term" value="P:RNA methylation"/>
    <property type="evidence" value="ECO:0007669"/>
    <property type="project" value="TreeGrafter"/>
</dbReference>
<keyword evidence="7" id="KW-1185">Reference proteome</keyword>
<dbReference type="InterPro" id="IPR050082">
    <property type="entry name" value="RNA_methyltr_RlmE"/>
</dbReference>
<dbReference type="PANTHER" id="PTHR10920">
    <property type="entry name" value="RIBOSOMAL RNA METHYLTRANSFERASE"/>
    <property type="match status" value="1"/>
</dbReference>
<comment type="caution">
    <text evidence="6">The sequence shown here is derived from an EMBL/GenBank/DDBJ whole genome shotgun (WGS) entry which is preliminary data.</text>
</comment>
<dbReference type="SUPFAM" id="SSF53335">
    <property type="entry name" value="S-adenosyl-L-methionine-dependent methyltransferases"/>
    <property type="match status" value="1"/>
</dbReference>
<dbReference type="GO" id="GO:0006364">
    <property type="term" value="P:rRNA processing"/>
    <property type="evidence" value="ECO:0007669"/>
    <property type="project" value="UniProtKB-KW"/>
</dbReference>
<keyword evidence="4" id="KW-0949">S-adenosyl-L-methionine</keyword>
<sequence length="376" mass="43247">MDEKITPDIVFGKHTPAIEADKSLNDVNEKNSKVKTSSYREIIANFLLLKDSDFMRLSEFRHRGWITNKEIADAHFIAQRNKADFADAKTRTIFFKMMIQIAEEMHLASNIFCAERRENEDIKILDICMAPGGYTAAVLKSLPNAKCFCLTLPPEEGGHDILVDVLKIKKIILIDITLLIKEFSNNKVPDNYPLKSKFSNRQPFKCHKFDLVFCDGMVLRTHIRPGWREQTEATRLLLSQLILAMQRLRSGGTLVILLHKVENWDSILTIRSFSRFSNIQLFKPVKKHNTRSSFYMIAKDIDIHCEAAQKALLDWRLAWWQATFGGEHGLGEKLDPDEDTVLRVLEEFGDYLIRIAKPIWKIQADALSMTDYAGCR</sequence>
<dbReference type="Proteomes" id="UP000030854">
    <property type="component" value="Unassembled WGS sequence"/>
</dbReference>
<dbReference type="PANTHER" id="PTHR10920:SF13">
    <property type="entry name" value="PRE-RRNA 2'-O-RIBOSE RNA METHYLTRANSFERASE FTSJ3"/>
    <property type="match status" value="1"/>
</dbReference>
<protein>
    <submittedName>
        <fullName evidence="6">Putative s-adenosyl-l-methionine-dependent methyltransferase</fullName>
    </submittedName>
</protein>
<evidence type="ECO:0000256" key="3">
    <source>
        <dbReference type="ARBA" id="ARBA00022679"/>
    </source>
</evidence>
<evidence type="ECO:0000256" key="1">
    <source>
        <dbReference type="ARBA" id="ARBA00022552"/>
    </source>
</evidence>
<keyword evidence="2 6" id="KW-0489">Methyltransferase</keyword>
<dbReference type="OrthoDB" id="417125at2759"/>
<keyword evidence="1" id="KW-0698">rRNA processing</keyword>
<accession>A0A0B1P5V6</accession>